<dbReference type="Gene3D" id="2.60.40.10">
    <property type="entry name" value="Immunoglobulins"/>
    <property type="match status" value="2"/>
</dbReference>
<keyword evidence="8" id="KW-0732">Signal</keyword>
<dbReference type="PROSITE" id="PS50835">
    <property type="entry name" value="IG_LIKE"/>
    <property type="match status" value="1"/>
</dbReference>
<dbReference type="AlphaFoldDB" id="F7F4M7"/>
<feature type="compositionally biased region" description="Low complexity" evidence="7">
    <location>
        <begin position="264"/>
        <end position="273"/>
    </location>
</feature>
<evidence type="ECO:0000256" key="2">
    <source>
        <dbReference type="ARBA" id="ARBA00022737"/>
    </source>
</evidence>
<organism evidence="10 11">
    <name type="scientific">Ornithorhynchus anatinus</name>
    <name type="common">Duckbill platypus</name>
    <dbReference type="NCBI Taxonomy" id="9258"/>
    <lineage>
        <taxon>Eukaryota</taxon>
        <taxon>Metazoa</taxon>
        <taxon>Chordata</taxon>
        <taxon>Craniata</taxon>
        <taxon>Vertebrata</taxon>
        <taxon>Euteleostomi</taxon>
        <taxon>Mammalia</taxon>
        <taxon>Monotremata</taxon>
        <taxon>Ornithorhynchidae</taxon>
        <taxon>Ornithorhynchus</taxon>
    </lineage>
</organism>
<dbReference type="SUPFAM" id="SSF48726">
    <property type="entry name" value="Immunoglobulin"/>
    <property type="match status" value="1"/>
</dbReference>
<dbReference type="FunCoup" id="F7F4M7">
    <property type="interactions" value="354"/>
</dbReference>
<dbReference type="FunFam" id="2.60.40.10:FF:000545">
    <property type="entry name" value="Interleukin-11 receptor subunit alpha"/>
    <property type="match status" value="1"/>
</dbReference>
<feature type="domain" description="Ig-like" evidence="9">
    <location>
        <begin position="41"/>
        <end position="109"/>
    </location>
</feature>
<accession>F7F4M7</accession>
<reference evidence="10" key="2">
    <citation type="submission" date="2025-08" db="UniProtKB">
        <authorList>
            <consortium name="Ensembl"/>
        </authorList>
    </citation>
    <scope>IDENTIFICATION</scope>
    <source>
        <strain evidence="10">Glennie</strain>
    </source>
</reference>
<gene>
    <name evidence="10" type="primary">IL11RA</name>
</gene>
<evidence type="ECO:0000256" key="4">
    <source>
        <dbReference type="ARBA" id="ARBA00023157"/>
    </source>
</evidence>
<keyword evidence="2" id="KW-0677">Repeat</keyword>
<dbReference type="SMART" id="SM00408">
    <property type="entry name" value="IGc2"/>
    <property type="match status" value="1"/>
</dbReference>
<proteinExistence type="predicted"/>
<feature type="chain" id="PRO_5028379820" description="Ig-like domain-containing protein" evidence="8">
    <location>
        <begin position="25"/>
        <end position="307"/>
    </location>
</feature>
<evidence type="ECO:0000256" key="5">
    <source>
        <dbReference type="ARBA" id="ARBA00023170"/>
    </source>
</evidence>
<feature type="signal peptide" evidence="8">
    <location>
        <begin position="1"/>
        <end position="24"/>
    </location>
</feature>
<keyword evidence="6" id="KW-0393">Immunoglobulin domain</keyword>
<dbReference type="eggNOG" id="KOG2958">
    <property type="taxonomic scope" value="Eukaryota"/>
</dbReference>
<dbReference type="GO" id="GO:0016020">
    <property type="term" value="C:membrane"/>
    <property type="evidence" value="ECO:0007669"/>
    <property type="project" value="UniProtKB-SubCell"/>
</dbReference>
<dbReference type="InterPro" id="IPR036116">
    <property type="entry name" value="FN3_sf"/>
</dbReference>
<evidence type="ECO:0000259" key="9">
    <source>
        <dbReference type="PROSITE" id="PS50835"/>
    </source>
</evidence>
<keyword evidence="3" id="KW-0472">Membrane</keyword>
<evidence type="ECO:0000256" key="3">
    <source>
        <dbReference type="ARBA" id="ARBA00023136"/>
    </source>
</evidence>
<feature type="compositionally biased region" description="Pro residues" evidence="7">
    <location>
        <begin position="252"/>
        <end position="263"/>
    </location>
</feature>
<sequence>MSSRSPGLGGAVMMLAAVLASAAASDPEDWGPAGVQYGRLGETVILTCPGAASGVAVSWHRPGARGLPPGSVTGQRELLLPQADPSAEGDYSCRDGHRDGRPLGSVTLRLGHPPTRPTVTCRAADYENFSCSWSPGRASRLPTRYLTSYRKKTLTGADSWGRPLWAGEAGVCEQEQPGVRRCVVCGSEFWSEYRVNVTELNPLGASARLLDVSMQTILRPDPPRGAEGGVGAWGPSPPAGQLGVPGLLAPATPLPAALPPPVSAPAAPLLVHGGARRAGGADHGRGSRPAPRRAGQRSGLPGRRKLE</sequence>
<dbReference type="InterPro" id="IPR013151">
    <property type="entry name" value="Immunoglobulin_dom"/>
</dbReference>
<name>F7F4M7_ORNAN</name>
<dbReference type="STRING" id="9258.ENSOANP00000000746"/>
<dbReference type="InterPro" id="IPR036179">
    <property type="entry name" value="Ig-like_dom_sf"/>
</dbReference>
<reference evidence="10 11" key="1">
    <citation type="journal article" date="2008" name="Nature">
        <title>Genome analysis of the platypus reveals unique signatures of evolution.</title>
        <authorList>
            <person name="Warren W.C."/>
            <person name="Hillier L.W."/>
            <person name="Marshall Graves J.A."/>
            <person name="Birney E."/>
            <person name="Ponting C.P."/>
            <person name="Grutzner F."/>
            <person name="Belov K."/>
            <person name="Miller W."/>
            <person name="Clarke L."/>
            <person name="Chinwalla A.T."/>
            <person name="Yang S.P."/>
            <person name="Heger A."/>
            <person name="Locke D.P."/>
            <person name="Miethke P."/>
            <person name="Waters P.D."/>
            <person name="Veyrunes F."/>
            <person name="Fulton L."/>
            <person name="Fulton B."/>
            <person name="Graves T."/>
            <person name="Wallis J."/>
            <person name="Puente X.S."/>
            <person name="Lopez-Otin C."/>
            <person name="Ordonez G.R."/>
            <person name="Eichler E.E."/>
            <person name="Chen L."/>
            <person name="Cheng Z."/>
            <person name="Deakin J.E."/>
            <person name="Alsop A."/>
            <person name="Thompson K."/>
            <person name="Kirby P."/>
            <person name="Papenfuss A.T."/>
            <person name="Wakefield M.J."/>
            <person name="Olender T."/>
            <person name="Lancet D."/>
            <person name="Huttley G.A."/>
            <person name="Smit A.F."/>
            <person name="Pask A."/>
            <person name="Temple-Smith P."/>
            <person name="Batzer M.A."/>
            <person name="Walker J.A."/>
            <person name="Konkel M.K."/>
            <person name="Harris R.S."/>
            <person name="Whittington C.M."/>
            <person name="Wong E.S."/>
            <person name="Gemmell N.J."/>
            <person name="Buschiazzo E."/>
            <person name="Vargas Jentzsch I.M."/>
            <person name="Merkel A."/>
            <person name="Schmitz J."/>
            <person name="Zemann A."/>
            <person name="Churakov G."/>
            <person name="Kriegs J.O."/>
            <person name="Brosius J."/>
            <person name="Murchison E.P."/>
            <person name="Sachidanandam R."/>
            <person name="Smith C."/>
            <person name="Hannon G.J."/>
            <person name="Tsend-Ayush E."/>
            <person name="McMillan D."/>
            <person name="Attenborough R."/>
            <person name="Rens W."/>
            <person name="Ferguson-Smith M."/>
            <person name="Lefevre C.M."/>
            <person name="Sharp J.A."/>
            <person name="Nicholas K.R."/>
            <person name="Ray D.A."/>
            <person name="Kube M."/>
            <person name="Reinhardt R."/>
            <person name="Pringle T.H."/>
            <person name="Taylor J."/>
            <person name="Jones R.C."/>
            <person name="Nixon B."/>
            <person name="Dacheux J.L."/>
            <person name="Niwa H."/>
            <person name="Sekita Y."/>
            <person name="Huang X."/>
            <person name="Stark A."/>
            <person name="Kheradpour P."/>
            <person name="Kellis M."/>
            <person name="Flicek P."/>
            <person name="Chen Y."/>
            <person name="Webber C."/>
            <person name="Hardison R."/>
            <person name="Nelson J."/>
            <person name="Hallsworth-Pepin K."/>
            <person name="Delehaunty K."/>
            <person name="Markovic C."/>
            <person name="Minx P."/>
            <person name="Feng Y."/>
            <person name="Kremitzki C."/>
            <person name="Mitreva M."/>
            <person name="Glasscock J."/>
            <person name="Wylie T."/>
            <person name="Wohldmann P."/>
            <person name="Thiru P."/>
            <person name="Nhan M.N."/>
            <person name="Pohl C.S."/>
            <person name="Smith S.M."/>
            <person name="Hou S."/>
            <person name="Nefedov M."/>
            <person name="de Jong P.J."/>
            <person name="Renfree M.B."/>
            <person name="Mardis E.R."/>
            <person name="Wilson R.K."/>
        </authorList>
    </citation>
    <scope>NUCLEOTIDE SEQUENCE [LARGE SCALE GENOMIC DNA]</scope>
    <source>
        <strain evidence="10 11">Glennie</strain>
    </source>
</reference>
<reference evidence="10" key="3">
    <citation type="submission" date="2025-09" db="UniProtKB">
        <authorList>
            <consortium name="Ensembl"/>
        </authorList>
    </citation>
    <scope>IDENTIFICATION</scope>
    <source>
        <strain evidence="10">Glennie</strain>
    </source>
</reference>
<dbReference type="Proteomes" id="UP000002279">
    <property type="component" value="Chromosome 3"/>
</dbReference>
<keyword evidence="11" id="KW-1185">Reference proteome</keyword>
<feature type="compositionally biased region" description="Low complexity" evidence="7">
    <location>
        <begin position="242"/>
        <end position="251"/>
    </location>
</feature>
<dbReference type="InterPro" id="IPR013783">
    <property type="entry name" value="Ig-like_fold"/>
</dbReference>
<dbReference type="InParanoid" id="F7F4M7"/>
<dbReference type="InterPro" id="IPR007110">
    <property type="entry name" value="Ig-like_dom"/>
</dbReference>
<evidence type="ECO:0000256" key="6">
    <source>
        <dbReference type="ARBA" id="ARBA00023319"/>
    </source>
</evidence>
<protein>
    <recommendedName>
        <fullName evidence="9">Ig-like domain-containing protein</fullName>
    </recommendedName>
</protein>
<dbReference type="Bgee" id="ENSOANG00000000470">
    <property type="expression patterns" value="Expressed in heart and 8 other cell types or tissues"/>
</dbReference>
<comment type="subcellular location">
    <subcellularLocation>
        <location evidence="1">Membrane</location>
    </subcellularLocation>
</comment>
<dbReference type="InterPro" id="IPR003598">
    <property type="entry name" value="Ig_sub2"/>
</dbReference>
<dbReference type="HOGENOM" id="CLU_047259_0_1_1"/>
<dbReference type="SUPFAM" id="SSF49265">
    <property type="entry name" value="Fibronectin type III"/>
    <property type="match status" value="1"/>
</dbReference>
<evidence type="ECO:0000313" key="11">
    <source>
        <dbReference type="Proteomes" id="UP000002279"/>
    </source>
</evidence>
<keyword evidence="5" id="KW-0675">Receptor</keyword>
<dbReference type="Pfam" id="PF00047">
    <property type="entry name" value="ig"/>
    <property type="match status" value="1"/>
</dbReference>
<keyword evidence="4" id="KW-1015">Disulfide bond</keyword>
<evidence type="ECO:0000256" key="7">
    <source>
        <dbReference type="SAM" id="MobiDB-lite"/>
    </source>
</evidence>
<evidence type="ECO:0000313" key="10">
    <source>
        <dbReference type="Ensembl" id="ENSOANP00000000746.3"/>
    </source>
</evidence>
<evidence type="ECO:0000256" key="1">
    <source>
        <dbReference type="ARBA" id="ARBA00004370"/>
    </source>
</evidence>
<dbReference type="Ensembl" id="ENSOANT00000000747.3">
    <property type="protein sequence ID" value="ENSOANP00000000746.3"/>
    <property type="gene ID" value="ENSOANG00000000470.3"/>
</dbReference>
<dbReference type="GeneTree" id="ENSGT00940000160904"/>
<feature type="region of interest" description="Disordered" evidence="7">
    <location>
        <begin position="222"/>
        <end position="307"/>
    </location>
</feature>
<evidence type="ECO:0000256" key="8">
    <source>
        <dbReference type="SAM" id="SignalP"/>
    </source>
</evidence>